<dbReference type="STRING" id="215243.A0A0D2BKJ3"/>
<evidence type="ECO:0000259" key="7">
    <source>
        <dbReference type="Pfam" id="PF03404"/>
    </source>
</evidence>
<dbReference type="InterPro" id="IPR000572">
    <property type="entry name" value="OxRdtase_Mopterin-bd_dom"/>
</dbReference>
<dbReference type="SUPFAM" id="SSF56524">
    <property type="entry name" value="Oxidoreductase molybdopterin-binding domain"/>
    <property type="match status" value="1"/>
</dbReference>
<dbReference type="GO" id="GO:0006790">
    <property type="term" value="P:sulfur compound metabolic process"/>
    <property type="evidence" value="ECO:0007669"/>
    <property type="project" value="TreeGrafter"/>
</dbReference>
<keyword evidence="3" id="KW-0479">Metal-binding</keyword>
<gene>
    <name evidence="8" type="ORF">PV06_09891</name>
</gene>
<evidence type="ECO:0000313" key="8">
    <source>
        <dbReference type="EMBL" id="KIW37912.1"/>
    </source>
</evidence>
<dbReference type="InterPro" id="IPR005066">
    <property type="entry name" value="MoCF_OxRdtse_dimer"/>
</dbReference>
<keyword evidence="2" id="KW-0500">Molybdenum</keyword>
<dbReference type="GO" id="GO:0005739">
    <property type="term" value="C:mitochondrion"/>
    <property type="evidence" value="ECO:0007669"/>
    <property type="project" value="TreeGrafter"/>
</dbReference>
<dbReference type="Gene3D" id="2.60.40.650">
    <property type="match status" value="1"/>
</dbReference>
<dbReference type="HOGENOM" id="CLU_003827_5_5_1"/>
<accession>A0A0D2BKJ3</accession>
<protein>
    <recommendedName>
        <fullName evidence="10">Oxidoreductase molybdopterin-binding domain-containing protein</fullName>
    </recommendedName>
</protein>
<dbReference type="InterPro" id="IPR014756">
    <property type="entry name" value="Ig_E-set"/>
</dbReference>
<dbReference type="SUPFAM" id="SSF81296">
    <property type="entry name" value="E set domains"/>
    <property type="match status" value="1"/>
</dbReference>
<feature type="region of interest" description="Disordered" evidence="5">
    <location>
        <begin position="1"/>
        <end position="26"/>
    </location>
</feature>
<dbReference type="Pfam" id="PF00174">
    <property type="entry name" value="Oxidored_molyb"/>
    <property type="match status" value="1"/>
</dbReference>
<dbReference type="InterPro" id="IPR036374">
    <property type="entry name" value="OxRdtase_Mopterin-bd_sf"/>
</dbReference>
<dbReference type="Gene3D" id="3.90.420.10">
    <property type="entry name" value="Oxidoreductase, molybdopterin-binding domain"/>
    <property type="match status" value="1"/>
</dbReference>
<feature type="domain" description="Moybdenum cofactor oxidoreductase dimerisation" evidence="7">
    <location>
        <begin position="253"/>
        <end position="346"/>
    </location>
</feature>
<organism evidence="8 9">
    <name type="scientific">Exophiala oligosperma</name>
    <dbReference type="NCBI Taxonomy" id="215243"/>
    <lineage>
        <taxon>Eukaryota</taxon>
        <taxon>Fungi</taxon>
        <taxon>Dikarya</taxon>
        <taxon>Ascomycota</taxon>
        <taxon>Pezizomycotina</taxon>
        <taxon>Eurotiomycetes</taxon>
        <taxon>Chaetothyriomycetidae</taxon>
        <taxon>Chaetothyriales</taxon>
        <taxon>Herpotrichiellaceae</taxon>
        <taxon>Exophiala</taxon>
    </lineage>
</organism>
<dbReference type="GeneID" id="27361965"/>
<evidence type="ECO:0000256" key="5">
    <source>
        <dbReference type="SAM" id="MobiDB-lite"/>
    </source>
</evidence>
<dbReference type="VEuPathDB" id="FungiDB:PV06_09891"/>
<dbReference type="RefSeq" id="XP_016258128.1">
    <property type="nucleotide sequence ID" value="XM_016411374.1"/>
</dbReference>
<dbReference type="PANTHER" id="PTHR19372">
    <property type="entry name" value="SULFITE REDUCTASE"/>
    <property type="match status" value="1"/>
</dbReference>
<dbReference type="Pfam" id="PF03404">
    <property type="entry name" value="Mo-co_dimer"/>
    <property type="match status" value="1"/>
</dbReference>
<dbReference type="GO" id="GO:0030151">
    <property type="term" value="F:molybdenum ion binding"/>
    <property type="evidence" value="ECO:0007669"/>
    <property type="project" value="InterPro"/>
</dbReference>
<feature type="domain" description="Oxidoreductase molybdopterin-binding" evidence="6">
    <location>
        <begin position="65"/>
        <end position="228"/>
    </location>
</feature>
<evidence type="ECO:0000256" key="4">
    <source>
        <dbReference type="ARBA" id="ARBA00023002"/>
    </source>
</evidence>
<keyword evidence="9" id="KW-1185">Reference proteome</keyword>
<dbReference type="OrthoDB" id="10051395at2759"/>
<dbReference type="AlphaFoldDB" id="A0A0D2BKJ3"/>
<dbReference type="GO" id="GO:0020037">
    <property type="term" value="F:heme binding"/>
    <property type="evidence" value="ECO:0007669"/>
    <property type="project" value="TreeGrafter"/>
</dbReference>
<dbReference type="EMBL" id="KN847342">
    <property type="protein sequence ID" value="KIW37912.1"/>
    <property type="molecule type" value="Genomic_DNA"/>
</dbReference>
<proteinExistence type="predicted"/>
<dbReference type="InterPro" id="IPR008335">
    <property type="entry name" value="Mopterin_OxRdtase_euk"/>
</dbReference>
<evidence type="ECO:0008006" key="10">
    <source>
        <dbReference type="Google" id="ProtNLM"/>
    </source>
</evidence>
<evidence type="ECO:0000256" key="3">
    <source>
        <dbReference type="ARBA" id="ARBA00022723"/>
    </source>
</evidence>
<evidence type="ECO:0000259" key="6">
    <source>
        <dbReference type="Pfam" id="PF00174"/>
    </source>
</evidence>
<evidence type="ECO:0000256" key="2">
    <source>
        <dbReference type="ARBA" id="ARBA00022505"/>
    </source>
</evidence>
<dbReference type="PRINTS" id="PR00407">
    <property type="entry name" value="EUMOPTERIN"/>
</dbReference>
<dbReference type="PANTHER" id="PTHR19372:SF7">
    <property type="entry name" value="SULFITE OXIDASE, MITOCHONDRIAL"/>
    <property type="match status" value="1"/>
</dbReference>
<dbReference type="GO" id="GO:0043546">
    <property type="term" value="F:molybdopterin cofactor binding"/>
    <property type="evidence" value="ECO:0007669"/>
    <property type="project" value="TreeGrafter"/>
</dbReference>
<comment type="cofactor">
    <cofactor evidence="1">
        <name>Mo-molybdopterin</name>
        <dbReference type="ChEBI" id="CHEBI:71302"/>
    </cofactor>
</comment>
<keyword evidence="4" id="KW-0560">Oxidoreductase</keyword>
<sequence length="359" mass="40161">MTGKDNEAYSQHVTWTVEEGESGGSERDALKAIDPAGFYIRQPPKPHELGGDVTDEEHLFQTIHMGAAVVDEDNWKLVVDGQVERAFFVNLAQLKAMPRTTITSFHECYGSPVAPPTTALWRIGNVQWTGVRLAELLRIARPRPAVTHVWSQGLDHGSFANVAADKYEKDLTLEKASALEVLVAFEMNGAPLTKNRGGPVRLVVPGWFGTNSTKWLCRLSLRDGRASGPFTTKFYNEVDPTDETGHRMRPVWMVEPNSMIVRPKPEETLSAQQKIEAWGRAWGGQEIIRVDLSLDDGKSWTPANVTPRKQFEWQLWRGDVSVDVPGRYRLIARATDDNNVAQPLAGRRNHVHHVTVTVE</sequence>
<dbReference type="GO" id="GO:0008482">
    <property type="term" value="F:sulfite oxidase activity"/>
    <property type="evidence" value="ECO:0007669"/>
    <property type="project" value="TreeGrafter"/>
</dbReference>
<evidence type="ECO:0000313" key="9">
    <source>
        <dbReference type="Proteomes" id="UP000053342"/>
    </source>
</evidence>
<evidence type="ECO:0000256" key="1">
    <source>
        <dbReference type="ARBA" id="ARBA00001924"/>
    </source>
</evidence>
<name>A0A0D2BKJ3_9EURO</name>
<reference evidence="8 9" key="1">
    <citation type="submission" date="2015-01" db="EMBL/GenBank/DDBJ databases">
        <title>The Genome Sequence of Exophiala oligosperma CBS72588.</title>
        <authorList>
            <consortium name="The Broad Institute Genomics Platform"/>
            <person name="Cuomo C."/>
            <person name="de Hoog S."/>
            <person name="Gorbushina A."/>
            <person name="Stielow B."/>
            <person name="Teixiera M."/>
            <person name="Abouelleil A."/>
            <person name="Chapman S.B."/>
            <person name="Priest M."/>
            <person name="Young S.K."/>
            <person name="Wortman J."/>
            <person name="Nusbaum C."/>
            <person name="Birren B."/>
        </authorList>
    </citation>
    <scope>NUCLEOTIDE SEQUENCE [LARGE SCALE GENOMIC DNA]</scope>
    <source>
        <strain evidence="8 9">CBS 72588</strain>
    </source>
</reference>
<dbReference type="Proteomes" id="UP000053342">
    <property type="component" value="Unassembled WGS sequence"/>
</dbReference>